<dbReference type="InterPro" id="IPR046341">
    <property type="entry name" value="SET_dom_sf"/>
</dbReference>
<gene>
    <name evidence="2" type="ORF">MEDL_25338</name>
</gene>
<dbReference type="Pfam" id="PF00856">
    <property type="entry name" value="SET"/>
    <property type="match status" value="1"/>
</dbReference>
<dbReference type="Gene3D" id="2.170.270.10">
    <property type="entry name" value="SET domain"/>
    <property type="match status" value="2"/>
</dbReference>
<dbReference type="PROSITE" id="PS50280">
    <property type="entry name" value="SET"/>
    <property type="match status" value="1"/>
</dbReference>
<organism evidence="2 3">
    <name type="scientific">Mytilus edulis</name>
    <name type="common">Blue mussel</name>
    <dbReference type="NCBI Taxonomy" id="6550"/>
    <lineage>
        <taxon>Eukaryota</taxon>
        <taxon>Metazoa</taxon>
        <taxon>Spiralia</taxon>
        <taxon>Lophotrochozoa</taxon>
        <taxon>Mollusca</taxon>
        <taxon>Bivalvia</taxon>
        <taxon>Autobranchia</taxon>
        <taxon>Pteriomorphia</taxon>
        <taxon>Mytilida</taxon>
        <taxon>Mytiloidea</taxon>
        <taxon>Mytilidae</taxon>
        <taxon>Mytilinae</taxon>
        <taxon>Mytilus</taxon>
    </lineage>
</organism>
<dbReference type="PANTHER" id="PTHR46167:SF1">
    <property type="entry name" value="N-LYSINE METHYLTRANSFERASE KMT5A"/>
    <property type="match status" value="1"/>
</dbReference>
<evidence type="ECO:0000313" key="3">
    <source>
        <dbReference type="Proteomes" id="UP000683360"/>
    </source>
</evidence>
<proteinExistence type="predicted"/>
<protein>
    <recommendedName>
        <fullName evidence="1">SET domain-containing protein</fullName>
    </recommendedName>
</protein>
<dbReference type="GO" id="GO:0043516">
    <property type="term" value="P:regulation of DNA damage response, signal transduction by p53 class mediator"/>
    <property type="evidence" value="ECO:0007669"/>
    <property type="project" value="TreeGrafter"/>
</dbReference>
<name>A0A8S3RNX1_MYTED</name>
<dbReference type="Proteomes" id="UP000683360">
    <property type="component" value="Unassembled WGS sequence"/>
</dbReference>
<dbReference type="GO" id="GO:0005700">
    <property type="term" value="C:polytene chromosome"/>
    <property type="evidence" value="ECO:0007669"/>
    <property type="project" value="TreeGrafter"/>
</dbReference>
<keyword evidence="3" id="KW-1185">Reference proteome</keyword>
<accession>A0A8S3RNX1</accession>
<dbReference type="GO" id="GO:0006357">
    <property type="term" value="P:regulation of transcription by RNA polymerase II"/>
    <property type="evidence" value="ECO:0007669"/>
    <property type="project" value="TreeGrafter"/>
</dbReference>
<dbReference type="PANTHER" id="PTHR46167">
    <property type="entry name" value="N-LYSINE METHYLTRANSFERASE KMT5A"/>
    <property type="match status" value="1"/>
</dbReference>
<dbReference type="GO" id="GO:0042799">
    <property type="term" value="F:histone H4K20 methyltransferase activity"/>
    <property type="evidence" value="ECO:0007669"/>
    <property type="project" value="TreeGrafter"/>
</dbReference>
<sequence>MYLQTQAKVFMTENMSKDVITKAGEEAMVTLYGGNSLERLHLLRWRKFTAKTMSARLVVSVQFQASHASSTDVRLCLFAIKDIGEGEEISYDYGDDSSQMEWRSMKENTESSHENAVSDGRNLRRMFNGSTKCIDATNTDRLCRFVNDESRLSKHCNAKMKIHRLSSTDVRLCLFAIKDIGEGEEISYDYGDDSSQMEWRSMKENTESSHENAVSDGTKSWSLDELRQHLFNEISILEAGQRVNLESDETLHSTIYLAKTDTKKTSITITESHREVR</sequence>
<comment type="caution">
    <text evidence="2">The sequence shown here is derived from an EMBL/GenBank/DDBJ whole genome shotgun (WGS) entry which is preliminary data.</text>
</comment>
<feature type="domain" description="SET" evidence="1">
    <location>
        <begin position="59"/>
        <end position="191"/>
    </location>
</feature>
<dbReference type="OrthoDB" id="10067281at2759"/>
<dbReference type="InterPro" id="IPR051760">
    <property type="entry name" value="KMT5A"/>
</dbReference>
<evidence type="ECO:0000313" key="2">
    <source>
        <dbReference type="EMBL" id="CAG2211238.1"/>
    </source>
</evidence>
<dbReference type="AlphaFoldDB" id="A0A8S3RNX1"/>
<evidence type="ECO:0000259" key="1">
    <source>
        <dbReference type="PROSITE" id="PS50280"/>
    </source>
</evidence>
<reference evidence="2" key="1">
    <citation type="submission" date="2021-03" db="EMBL/GenBank/DDBJ databases">
        <authorList>
            <person name="Bekaert M."/>
        </authorList>
    </citation>
    <scope>NUCLEOTIDE SEQUENCE</scope>
</reference>
<dbReference type="InterPro" id="IPR001214">
    <property type="entry name" value="SET_dom"/>
</dbReference>
<dbReference type="EMBL" id="CAJPWZ010001257">
    <property type="protein sequence ID" value="CAG2211238.1"/>
    <property type="molecule type" value="Genomic_DNA"/>
</dbReference>
<dbReference type="SUPFAM" id="SSF82199">
    <property type="entry name" value="SET domain"/>
    <property type="match status" value="2"/>
</dbReference>
<dbReference type="GO" id="GO:0005634">
    <property type="term" value="C:nucleus"/>
    <property type="evidence" value="ECO:0007669"/>
    <property type="project" value="TreeGrafter"/>
</dbReference>